<dbReference type="InterPro" id="IPR006176">
    <property type="entry name" value="3-OHacyl-CoA_DH_NAD-bd"/>
</dbReference>
<feature type="domain" description="3-hydroxyacyl-CoA dehydrogenase C-terminal" evidence="6">
    <location>
        <begin position="188"/>
        <end position="282"/>
    </location>
</feature>
<evidence type="ECO:0000256" key="4">
    <source>
        <dbReference type="PIRSR" id="PIRSR000105-1"/>
    </source>
</evidence>
<sequence length="293" mass="30872">MTVERVGVVGCGQMGTGFAEVCARAGLDVLVVASSAESAQRGAARLESSLDRLVGKGKLSEDERATAIARVTYSTDPKDLADRQFVLEAVTEQLATKLEVFAVLDEVVPDRDAVLASTTSALPIMKLARATSAPERVVGVHLFNPVPVMPLAELTASLATGEATLARAAAFLTEVLGKKVIYAKDQAGFVVNSLLVPYLMSAVRMLESGVATAEDIDRGMTLGCGHPMGPLALIDLIGLDVIAAVGEAMYDETREPLHAPPALLLRMIEGGYLGRKSGRGFYPHRTATGKAPR</sequence>
<dbReference type="EMBL" id="SFCC01000018">
    <property type="protein sequence ID" value="RZQ60180.1"/>
    <property type="molecule type" value="Genomic_DNA"/>
</dbReference>
<dbReference type="Gene3D" id="1.10.1040.10">
    <property type="entry name" value="N-(1-d-carboxylethyl)-l-norvaline Dehydrogenase, domain 2"/>
    <property type="match status" value="1"/>
</dbReference>
<evidence type="ECO:0000259" key="7">
    <source>
        <dbReference type="Pfam" id="PF02737"/>
    </source>
</evidence>
<evidence type="ECO:0000256" key="2">
    <source>
        <dbReference type="ARBA" id="ARBA00009463"/>
    </source>
</evidence>
<feature type="binding site" evidence="5">
    <location>
        <position position="120"/>
    </location>
    <ligand>
        <name>CoA</name>
        <dbReference type="ChEBI" id="CHEBI:57287"/>
    </ligand>
</feature>
<dbReference type="NCBIfam" id="NF005875">
    <property type="entry name" value="PRK07819.1"/>
    <property type="match status" value="1"/>
</dbReference>
<evidence type="ECO:0000313" key="9">
    <source>
        <dbReference type="Proteomes" id="UP000292003"/>
    </source>
</evidence>
<comment type="pathway">
    <text evidence="1">Lipid metabolism; butanoate metabolism.</text>
</comment>
<dbReference type="InterPro" id="IPR013328">
    <property type="entry name" value="6PGD_dom2"/>
</dbReference>
<evidence type="ECO:0000256" key="5">
    <source>
        <dbReference type="PIRSR" id="PIRSR000105-3"/>
    </source>
</evidence>
<dbReference type="InterPro" id="IPR022694">
    <property type="entry name" value="3-OHacyl-CoA_DH"/>
</dbReference>
<keyword evidence="9" id="KW-1185">Reference proteome</keyword>
<keyword evidence="3" id="KW-0560">Oxidoreductase</keyword>
<feature type="domain" description="3-hydroxyacyl-CoA dehydrogenase NAD binding" evidence="7">
    <location>
        <begin position="6"/>
        <end position="185"/>
    </location>
</feature>
<dbReference type="Pfam" id="PF02737">
    <property type="entry name" value="3HCDH_N"/>
    <property type="match status" value="1"/>
</dbReference>
<dbReference type="PIRSF" id="PIRSF000105">
    <property type="entry name" value="HCDH"/>
    <property type="match status" value="1"/>
</dbReference>
<dbReference type="InterPro" id="IPR006108">
    <property type="entry name" value="3HC_DH_C"/>
</dbReference>
<dbReference type="RefSeq" id="WP_130478881.1">
    <property type="nucleotide sequence ID" value="NZ_SFCC01000018.1"/>
</dbReference>
<dbReference type="SUPFAM" id="SSF51735">
    <property type="entry name" value="NAD(P)-binding Rossmann-fold domains"/>
    <property type="match status" value="1"/>
</dbReference>
<dbReference type="AlphaFoldDB" id="A0A4Q7IYV5"/>
<dbReference type="InterPro" id="IPR036291">
    <property type="entry name" value="NAD(P)-bd_dom_sf"/>
</dbReference>
<dbReference type="GO" id="GO:0070403">
    <property type="term" value="F:NAD+ binding"/>
    <property type="evidence" value="ECO:0007669"/>
    <property type="project" value="InterPro"/>
</dbReference>
<organism evidence="8 9">
    <name type="scientific">Amycolatopsis suaedae</name>
    <dbReference type="NCBI Taxonomy" id="2510978"/>
    <lineage>
        <taxon>Bacteria</taxon>
        <taxon>Bacillati</taxon>
        <taxon>Actinomycetota</taxon>
        <taxon>Actinomycetes</taxon>
        <taxon>Pseudonocardiales</taxon>
        <taxon>Pseudonocardiaceae</taxon>
        <taxon>Amycolatopsis</taxon>
    </lineage>
</organism>
<feature type="site" description="Important for catalytic activity" evidence="4">
    <location>
        <position position="141"/>
    </location>
</feature>
<dbReference type="GO" id="GO:0006635">
    <property type="term" value="P:fatty acid beta-oxidation"/>
    <property type="evidence" value="ECO:0007669"/>
    <property type="project" value="TreeGrafter"/>
</dbReference>
<name>A0A4Q7IYV5_9PSEU</name>
<dbReference type="Pfam" id="PF00725">
    <property type="entry name" value="3HCDH"/>
    <property type="match status" value="1"/>
</dbReference>
<dbReference type="SUPFAM" id="SSF48179">
    <property type="entry name" value="6-phosphogluconate dehydrogenase C-terminal domain-like"/>
    <property type="match status" value="1"/>
</dbReference>
<accession>A0A4Q7IYV5</accession>
<dbReference type="GO" id="GO:0008691">
    <property type="term" value="F:3-hydroxybutyryl-CoA dehydrogenase activity"/>
    <property type="evidence" value="ECO:0007669"/>
    <property type="project" value="TreeGrafter"/>
</dbReference>
<evidence type="ECO:0000256" key="3">
    <source>
        <dbReference type="ARBA" id="ARBA00023002"/>
    </source>
</evidence>
<dbReference type="InterPro" id="IPR008927">
    <property type="entry name" value="6-PGluconate_DH-like_C_sf"/>
</dbReference>
<dbReference type="PANTHER" id="PTHR48075:SF9">
    <property type="entry name" value="3-HYDROXYBUTYRYL-COA DEHYDROGENASE"/>
    <property type="match status" value="1"/>
</dbReference>
<reference evidence="8 9" key="1">
    <citation type="submission" date="2019-02" db="EMBL/GenBank/DDBJ databases">
        <title>Draft genome sequence of Amycolatopsis sp. 8-3EHSu isolated from roots of Suaeda maritima.</title>
        <authorList>
            <person name="Duangmal K."/>
            <person name="Chantavorakit T."/>
        </authorList>
    </citation>
    <scope>NUCLEOTIDE SEQUENCE [LARGE SCALE GENOMIC DNA]</scope>
    <source>
        <strain evidence="8 9">8-3EHSu</strain>
    </source>
</reference>
<evidence type="ECO:0000313" key="8">
    <source>
        <dbReference type="EMBL" id="RZQ60180.1"/>
    </source>
</evidence>
<proteinExistence type="inferred from homology"/>
<comment type="similarity">
    <text evidence="2">Belongs to the 3-hydroxyacyl-CoA dehydrogenase family.</text>
</comment>
<dbReference type="Gene3D" id="3.40.50.720">
    <property type="entry name" value="NAD(P)-binding Rossmann-like Domain"/>
    <property type="match status" value="1"/>
</dbReference>
<evidence type="ECO:0000259" key="6">
    <source>
        <dbReference type="Pfam" id="PF00725"/>
    </source>
</evidence>
<comment type="caution">
    <text evidence="8">The sequence shown here is derived from an EMBL/GenBank/DDBJ whole genome shotgun (WGS) entry which is preliminary data.</text>
</comment>
<feature type="binding site" evidence="5">
    <location>
        <position position="56"/>
    </location>
    <ligand>
        <name>CoA</name>
        <dbReference type="ChEBI" id="CHEBI:57287"/>
    </ligand>
</feature>
<dbReference type="FunFam" id="3.40.50.720:FF:000009">
    <property type="entry name" value="Fatty oxidation complex, alpha subunit"/>
    <property type="match status" value="1"/>
</dbReference>
<evidence type="ECO:0000256" key="1">
    <source>
        <dbReference type="ARBA" id="ARBA00005086"/>
    </source>
</evidence>
<dbReference type="PANTHER" id="PTHR48075">
    <property type="entry name" value="3-HYDROXYACYL-COA DEHYDROGENASE FAMILY PROTEIN"/>
    <property type="match status" value="1"/>
</dbReference>
<dbReference type="Proteomes" id="UP000292003">
    <property type="component" value="Unassembled WGS sequence"/>
</dbReference>
<protein>
    <submittedName>
        <fullName evidence="8">3-hydroxybutyryl-CoA dehydrogenase</fullName>
    </submittedName>
</protein>
<gene>
    <name evidence="8" type="ORF">EWH70_29765</name>
</gene>
<feature type="binding site" evidence="5">
    <location>
        <position position="49"/>
    </location>
    <ligand>
        <name>CoA</name>
        <dbReference type="ChEBI" id="CHEBI:57287"/>
    </ligand>
</feature>
<dbReference type="OrthoDB" id="3229174at2"/>